<comment type="caution">
    <text evidence="1">The sequence shown here is derived from an EMBL/GenBank/DDBJ whole genome shotgun (WGS) entry which is preliminary data.</text>
</comment>
<proteinExistence type="predicted"/>
<keyword evidence="2" id="KW-1185">Reference proteome</keyword>
<dbReference type="AlphaFoldDB" id="A0A2P4UPY9"/>
<dbReference type="Proteomes" id="UP000242367">
    <property type="component" value="Unassembled WGS sequence"/>
</dbReference>
<evidence type="ECO:0000313" key="1">
    <source>
        <dbReference type="EMBL" id="POM27089.1"/>
    </source>
</evidence>
<dbReference type="InterPro" id="IPR028956">
    <property type="entry name" value="Imm51"/>
</dbReference>
<organism evidence="1 2">
    <name type="scientific">Actinomadura rubteroloni</name>
    <dbReference type="NCBI Taxonomy" id="1926885"/>
    <lineage>
        <taxon>Bacteria</taxon>
        <taxon>Bacillati</taxon>
        <taxon>Actinomycetota</taxon>
        <taxon>Actinomycetes</taxon>
        <taxon>Streptosporangiales</taxon>
        <taxon>Thermomonosporaceae</taxon>
        <taxon>Actinomadura</taxon>
    </lineage>
</organism>
<accession>A0A2P4UPY9</accession>
<dbReference type="EMBL" id="MTBP01000001">
    <property type="protein sequence ID" value="POM27089.1"/>
    <property type="molecule type" value="Genomic_DNA"/>
</dbReference>
<dbReference type="Pfam" id="PF15595">
    <property type="entry name" value="Imm51"/>
    <property type="match status" value="1"/>
</dbReference>
<reference evidence="1 2" key="1">
    <citation type="journal article" date="2017" name="Chemistry">
        <title>Isolation, Biosynthesis and Chemical Modifications of Rubterolones A-F: Rare Tropolone Alkaloids from Actinomadura sp. 5-2.</title>
        <authorList>
            <person name="Guo H."/>
            <person name="Benndorf R."/>
            <person name="Leichnitz D."/>
            <person name="Klassen J.L."/>
            <person name="Vollmers J."/>
            <person name="Gorls H."/>
            <person name="Steinacker M."/>
            <person name="Weigel C."/>
            <person name="Dahse H.M."/>
            <person name="Kaster A.K."/>
            <person name="de Beer Z.W."/>
            <person name="Poulsen M."/>
            <person name="Beemelmanns C."/>
        </authorList>
    </citation>
    <scope>NUCLEOTIDE SEQUENCE [LARGE SCALE GENOMIC DNA]</scope>
    <source>
        <strain evidence="1 2">5-2</strain>
    </source>
</reference>
<sequence length="118" mass="13192">MTDRTTFAPLIFFEYDHKPGHFCLMLGDQHMVDLEDVFEECGQYGNGYGWAGVARSAVSTRAPELEGRFGLDPEAGTFVAYGEDPDALKALGALMRTAWHDRAELRTLIESGDPDWFD</sequence>
<protein>
    <recommendedName>
        <fullName evidence="3">Immunity protein 51</fullName>
    </recommendedName>
</protein>
<dbReference type="RefSeq" id="WP_103561956.1">
    <property type="nucleotide sequence ID" value="NZ_MTBP01000001.1"/>
</dbReference>
<evidence type="ECO:0000313" key="2">
    <source>
        <dbReference type="Proteomes" id="UP000242367"/>
    </source>
</evidence>
<name>A0A2P4UPY9_9ACTN</name>
<evidence type="ECO:0008006" key="3">
    <source>
        <dbReference type="Google" id="ProtNLM"/>
    </source>
</evidence>
<gene>
    <name evidence="1" type="ORF">BTM25_14980</name>
</gene>